<keyword evidence="2 6" id="KW-0472">Membrane</keyword>
<gene>
    <name evidence="6" type="primary">pal</name>
    <name evidence="9" type="ORF">P9H32_09755</name>
</gene>
<protein>
    <recommendedName>
        <fullName evidence="6">Peptidoglycan-associated lipoprotein</fullName>
        <shortName evidence="6">PAL</shortName>
    </recommendedName>
</protein>
<dbReference type="Pfam" id="PF00691">
    <property type="entry name" value="OmpA"/>
    <property type="match status" value="1"/>
</dbReference>
<dbReference type="PANTHER" id="PTHR30329:SF21">
    <property type="entry name" value="LIPOPROTEIN YIAD-RELATED"/>
    <property type="match status" value="1"/>
</dbReference>
<evidence type="ECO:0000256" key="1">
    <source>
        <dbReference type="ARBA" id="ARBA00022729"/>
    </source>
</evidence>
<dbReference type="Proteomes" id="UP001290861">
    <property type="component" value="Unassembled WGS sequence"/>
</dbReference>
<evidence type="ECO:0000313" key="9">
    <source>
        <dbReference type="EMBL" id="MDZ8118911.1"/>
    </source>
</evidence>
<evidence type="ECO:0000256" key="7">
    <source>
        <dbReference type="SAM" id="SignalP"/>
    </source>
</evidence>
<dbReference type="EMBL" id="JARVCO010000010">
    <property type="protein sequence ID" value="MDZ8118911.1"/>
    <property type="molecule type" value="Genomic_DNA"/>
</dbReference>
<dbReference type="InterPro" id="IPR050330">
    <property type="entry name" value="Bact_OuterMem_StrucFunc"/>
</dbReference>
<evidence type="ECO:0000256" key="5">
    <source>
        <dbReference type="ARBA" id="ARBA00023288"/>
    </source>
</evidence>
<evidence type="ECO:0000256" key="4">
    <source>
        <dbReference type="ARBA" id="ARBA00023237"/>
    </source>
</evidence>
<dbReference type="InterPro" id="IPR006665">
    <property type="entry name" value="OmpA-like"/>
</dbReference>
<accession>A0ABU5MXG5</accession>
<comment type="similarity">
    <text evidence="6">Belongs to the Pal lipoprotein family.</text>
</comment>
<comment type="caution">
    <text evidence="9">The sequence shown here is derived from an EMBL/GenBank/DDBJ whole genome shotgun (WGS) entry which is preliminary data.</text>
</comment>
<evidence type="ECO:0000256" key="2">
    <source>
        <dbReference type="ARBA" id="ARBA00023136"/>
    </source>
</evidence>
<dbReference type="PROSITE" id="PS51123">
    <property type="entry name" value="OMPA_2"/>
    <property type="match status" value="1"/>
</dbReference>
<feature type="signal peptide" evidence="7">
    <location>
        <begin position="1"/>
        <end position="21"/>
    </location>
</feature>
<dbReference type="InterPro" id="IPR006664">
    <property type="entry name" value="OMP_bac"/>
</dbReference>
<dbReference type="RefSeq" id="WP_322608704.1">
    <property type="nucleotide sequence ID" value="NZ_JARVCO010000010.1"/>
</dbReference>
<reference evidence="9 10" key="1">
    <citation type="journal article" date="2024" name="Appl. Environ. Microbiol.">
        <title>Pontiella agarivorans sp. nov., a novel marine anaerobic bacterium capable of degrading macroalgal polysaccharides and fixing nitrogen.</title>
        <authorList>
            <person name="Liu N."/>
            <person name="Kivenson V."/>
            <person name="Peng X."/>
            <person name="Cui Z."/>
            <person name="Lankiewicz T.S."/>
            <person name="Gosselin K.M."/>
            <person name="English C.J."/>
            <person name="Blair E.M."/>
            <person name="O'Malley M.A."/>
            <person name="Valentine D.L."/>
        </authorList>
    </citation>
    <scope>NUCLEOTIDE SEQUENCE [LARGE SCALE GENOMIC DNA]</scope>
    <source>
        <strain evidence="9 10">NLcol2</strain>
    </source>
</reference>
<keyword evidence="1 6" id="KW-0732">Signal</keyword>
<dbReference type="Gene3D" id="3.30.1330.60">
    <property type="entry name" value="OmpA-like domain"/>
    <property type="match status" value="1"/>
</dbReference>
<dbReference type="PRINTS" id="PR01021">
    <property type="entry name" value="OMPADOMAIN"/>
</dbReference>
<evidence type="ECO:0000313" key="10">
    <source>
        <dbReference type="Proteomes" id="UP001290861"/>
    </source>
</evidence>
<keyword evidence="5 6" id="KW-0449">Lipoprotein</keyword>
<proteinExistence type="inferred from homology"/>
<evidence type="ECO:0000256" key="6">
    <source>
        <dbReference type="HAMAP-Rule" id="MF_02204"/>
    </source>
</evidence>
<dbReference type="SUPFAM" id="SSF103088">
    <property type="entry name" value="OmpA-like"/>
    <property type="match status" value="1"/>
</dbReference>
<dbReference type="InterPro" id="IPR039001">
    <property type="entry name" value="Pal"/>
</dbReference>
<evidence type="ECO:0000259" key="8">
    <source>
        <dbReference type="PROSITE" id="PS51123"/>
    </source>
</evidence>
<sequence>MKKKFLNRFVFLAVACTLAFAGGCRSNNNDAELYGSDNLYGDELMGEYALSDVDGLPADGDRSVVDPVYFAYDSSQVNPEEAGKVEEVANLLNKNKWQGVIVEGHTDERGSREYNLALGERRALAVRDYLISLGVDPSKIQTKSYGEEMPDNMGHDESAWRANRRAAFAMY</sequence>
<dbReference type="InterPro" id="IPR006690">
    <property type="entry name" value="OMPA-like_CS"/>
</dbReference>
<organism evidence="9 10">
    <name type="scientific">Pontiella agarivorans</name>
    <dbReference type="NCBI Taxonomy" id="3038953"/>
    <lineage>
        <taxon>Bacteria</taxon>
        <taxon>Pseudomonadati</taxon>
        <taxon>Kiritimatiellota</taxon>
        <taxon>Kiritimatiellia</taxon>
        <taxon>Kiritimatiellales</taxon>
        <taxon>Pontiellaceae</taxon>
        <taxon>Pontiella</taxon>
    </lineage>
</organism>
<dbReference type="PROSITE" id="PS01068">
    <property type="entry name" value="OMPA_1"/>
    <property type="match status" value="1"/>
</dbReference>
<keyword evidence="10" id="KW-1185">Reference proteome</keyword>
<evidence type="ECO:0000256" key="3">
    <source>
        <dbReference type="ARBA" id="ARBA00023139"/>
    </source>
</evidence>
<dbReference type="HAMAP" id="MF_02204">
    <property type="entry name" value="Pal"/>
    <property type="match status" value="1"/>
</dbReference>
<name>A0ABU5MXG5_9BACT</name>
<keyword evidence="4 6" id="KW-0998">Cell outer membrane</keyword>
<dbReference type="CDD" id="cd07185">
    <property type="entry name" value="OmpA_C-like"/>
    <property type="match status" value="1"/>
</dbReference>
<feature type="domain" description="OmpA-like" evidence="8">
    <location>
        <begin position="57"/>
        <end position="171"/>
    </location>
</feature>
<comment type="subcellular location">
    <subcellularLocation>
        <location evidence="6">Cell outer membrane</location>
        <topology evidence="6">Lipid-anchor</topology>
    </subcellularLocation>
</comment>
<feature type="chain" id="PRO_5046354670" description="Peptidoglycan-associated lipoprotein" evidence="7">
    <location>
        <begin position="22"/>
        <end position="171"/>
    </location>
</feature>
<dbReference type="PROSITE" id="PS51257">
    <property type="entry name" value="PROKAR_LIPOPROTEIN"/>
    <property type="match status" value="1"/>
</dbReference>
<dbReference type="PANTHER" id="PTHR30329">
    <property type="entry name" value="STATOR ELEMENT OF FLAGELLAR MOTOR COMPLEX"/>
    <property type="match status" value="1"/>
</dbReference>
<dbReference type="InterPro" id="IPR036737">
    <property type="entry name" value="OmpA-like_sf"/>
</dbReference>
<keyword evidence="3 6" id="KW-0564">Palmitate</keyword>